<reference evidence="1 2" key="1">
    <citation type="submission" date="2024-01" db="EMBL/GenBank/DDBJ databases">
        <title>Genome assemblies of Stephania.</title>
        <authorList>
            <person name="Yang L."/>
        </authorList>
    </citation>
    <scope>NUCLEOTIDE SEQUENCE [LARGE SCALE GENOMIC DNA]</scope>
    <source>
        <strain evidence="1">YNDBR</strain>
        <tissue evidence="1">Leaf</tissue>
    </source>
</reference>
<gene>
    <name evidence="1" type="ORF">Syun_030796</name>
</gene>
<proteinExistence type="predicted"/>
<name>A0AAP0DYG7_9MAGN</name>
<organism evidence="1 2">
    <name type="scientific">Stephania yunnanensis</name>
    <dbReference type="NCBI Taxonomy" id="152371"/>
    <lineage>
        <taxon>Eukaryota</taxon>
        <taxon>Viridiplantae</taxon>
        <taxon>Streptophyta</taxon>
        <taxon>Embryophyta</taxon>
        <taxon>Tracheophyta</taxon>
        <taxon>Spermatophyta</taxon>
        <taxon>Magnoliopsida</taxon>
        <taxon>Ranunculales</taxon>
        <taxon>Menispermaceae</taxon>
        <taxon>Menispermoideae</taxon>
        <taxon>Cissampelideae</taxon>
        <taxon>Stephania</taxon>
    </lineage>
</organism>
<dbReference type="Proteomes" id="UP001420932">
    <property type="component" value="Unassembled WGS sequence"/>
</dbReference>
<comment type="caution">
    <text evidence="1">The sequence shown here is derived from an EMBL/GenBank/DDBJ whole genome shotgun (WGS) entry which is preliminary data.</text>
</comment>
<dbReference type="EMBL" id="JBBNAF010000053">
    <property type="protein sequence ID" value="KAK9081472.1"/>
    <property type="molecule type" value="Genomic_DNA"/>
</dbReference>
<evidence type="ECO:0000313" key="2">
    <source>
        <dbReference type="Proteomes" id="UP001420932"/>
    </source>
</evidence>
<accession>A0AAP0DYG7</accession>
<protein>
    <submittedName>
        <fullName evidence="1">Uncharacterized protein</fullName>
    </submittedName>
</protein>
<evidence type="ECO:0000313" key="1">
    <source>
        <dbReference type="EMBL" id="KAK9081472.1"/>
    </source>
</evidence>
<sequence length="165" mass="18183">MVEMACWADTPDTQIMGGMPGYLIESSHKKRFLCDDPIRYLAYARDLRIGVSPRMPSPPSPQYQAMSNISHSFPTPAPRTRTHGVKYANSSRCPGTVEMVEMACGPDTPDTQDHGRYARISNWAVTPWQVPWRKHGQALAGSLGTSKVGTSKPAYSTSVVFPLRA</sequence>
<dbReference type="AlphaFoldDB" id="A0AAP0DYG7"/>
<keyword evidence="2" id="KW-1185">Reference proteome</keyword>